<evidence type="ECO:0000313" key="2">
    <source>
        <dbReference type="Proteomes" id="UP001322277"/>
    </source>
</evidence>
<evidence type="ECO:0000313" key="1">
    <source>
        <dbReference type="EMBL" id="WQF79198.1"/>
    </source>
</evidence>
<proteinExistence type="predicted"/>
<evidence type="ECO:0008006" key="3">
    <source>
        <dbReference type="Google" id="ProtNLM"/>
    </source>
</evidence>
<gene>
    <name evidence="1" type="ORF">CDEST_04212</name>
</gene>
<keyword evidence="2" id="KW-1185">Reference proteome</keyword>
<name>A0AAX4I8F6_9PEZI</name>
<dbReference type="RefSeq" id="XP_062776422.1">
    <property type="nucleotide sequence ID" value="XM_062920371.1"/>
</dbReference>
<dbReference type="KEGG" id="cdet:87940715"/>
<accession>A0AAX4I8F6</accession>
<sequence>MVNQLPKLLSFNLFFSSQFVVPRTLSLLSTVSRHPAPSTHIGVFPWTPRGARAYDFFTCFCARLAPIKSRLPRFCGTNSARRVGRLGCVVTKSDNARAAASMGMRCARSGGDLYFEKLPDVSWPSCRCPSGTMFCSELRAAYNWQAGRDLTCVRQTCLLSRNRARSINLELYQTLVASFLNHLPFRVLAPGCHGSSSWSADRIYLT</sequence>
<organism evidence="1 2">
    <name type="scientific">Colletotrichum destructivum</name>
    <dbReference type="NCBI Taxonomy" id="34406"/>
    <lineage>
        <taxon>Eukaryota</taxon>
        <taxon>Fungi</taxon>
        <taxon>Dikarya</taxon>
        <taxon>Ascomycota</taxon>
        <taxon>Pezizomycotina</taxon>
        <taxon>Sordariomycetes</taxon>
        <taxon>Hypocreomycetidae</taxon>
        <taxon>Glomerellales</taxon>
        <taxon>Glomerellaceae</taxon>
        <taxon>Colletotrichum</taxon>
        <taxon>Colletotrichum destructivum species complex</taxon>
    </lineage>
</organism>
<protein>
    <recommendedName>
        <fullName evidence="3">Secreted protein</fullName>
    </recommendedName>
</protein>
<dbReference type="Proteomes" id="UP001322277">
    <property type="component" value="Chromosome 3"/>
</dbReference>
<dbReference type="EMBL" id="CP137307">
    <property type="protein sequence ID" value="WQF79198.1"/>
    <property type="molecule type" value="Genomic_DNA"/>
</dbReference>
<dbReference type="AlphaFoldDB" id="A0AAX4I8F6"/>
<dbReference type="GeneID" id="87940715"/>
<reference evidence="2" key="1">
    <citation type="journal article" date="2023" name="bioRxiv">
        <title>Complete genome of the Medicago anthracnose fungus, Colletotrichum destructivum, reveals a mini-chromosome-like region within a core chromosome.</title>
        <authorList>
            <person name="Lapalu N."/>
            <person name="Simon A."/>
            <person name="Lu A."/>
            <person name="Plaumann P.-L."/>
            <person name="Amselem J."/>
            <person name="Pigne S."/>
            <person name="Auger A."/>
            <person name="Koch C."/>
            <person name="Dallery J.-F."/>
            <person name="O'Connell R.J."/>
        </authorList>
    </citation>
    <scope>NUCLEOTIDE SEQUENCE [LARGE SCALE GENOMIC DNA]</scope>
    <source>
        <strain evidence="2">CBS 520.97</strain>
    </source>
</reference>